<dbReference type="RefSeq" id="WP_239130412.1">
    <property type="nucleotide sequence ID" value="NZ_BOOW01000062.1"/>
</dbReference>
<organism evidence="1 2">
    <name type="scientific">Sinosporangium siamense</name>
    <dbReference type="NCBI Taxonomy" id="1367973"/>
    <lineage>
        <taxon>Bacteria</taxon>
        <taxon>Bacillati</taxon>
        <taxon>Actinomycetota</taxon>
        <taxon>Actinomycetes</taxon>
        <taxon>Streptosporangiales</taxon>
        <taxon>Streptosporangiaceae</taxon>
        <taxon>Sinosporangium</taxon>
    </lineage>
</organism>
<evidence type="ECO:0000313" key="2">
    <source>
        <dbReference type="Proteomes" id="UP000606172"/>
    </source>
</evidence>
<accession>A0A919V9S9</accession>
<keyword evidence="2" id="KW-1185">Reference proteome</keyword>
<name>A0A919V9S9_9ACTN</name>
<protein>
    <submittedName>
        <fullName evidence="1">Type I-E CRISPR-associated protein Cas6/Cse3/CasE</fullName>
    </submittedName>
</protein>
<sequence length="208" mass="22604">MTTWLVRIMPDLRRRDVSSDLADLDRLHKRLMMLVPDEMGAQARAQAALLFRIEDTRAGLQILVQCGVKPDLSRLPDGYGELATRELNSLLRQLAKGTVVHYRIAANPSKRLGKSAGSDAGKIKALRGPAAEEWWVSRAAVNGLAISTVSSQSQKDIRAKEKVRHAVVRFDGSAVVTDPAAVRIAVLQGVGRGKSYGCGLLSLAVVQR</sequence>
<reference evidence="1" key="1">
    <citation type="submission" date="2021-01" db="EMBL/GenBank/DDBJ databases">
        <title>Whole genome shotgun sequence of Sinosporangium siamense NBRC 109515.</title>
        <authorList>
            <person name="Komaki H."/>
            <person name="Tamura T."/>
        </authorList>
    </citation>
    <scope>NUCLEOTIDE SEQUENCE</scope>
    <source>
        <strain evidence="1">NBRC 109515</strain>
    </source>
</reference>
<comment type="caution">
    <text evidence="1">The sequence shown here is derived from an EMBL/GenBank/DDBJ whole genome shotgun (WGS) entry which is preliminary data.</text>
</comment>
<evidence type="ECO:0000313" key="1">
    <source>
        <dbReference type="EMBL" id="GII97530.1"/>
    </source>
</evidence>
<dbReference type="EMBL" id="BOOW01000062">
    <property type="protein sequence ID" value="GII97530.1"/>
    <property type="molecule type" value="Genomic_DNA"/>
</dbReference>
<dbReference type="CDD" id="cd09727">
    <property type="entry name" value="Cas6_I-E"/>
    <property type="match status" value="1"/>
</dbReference>
<dbReference type="Pfam" id="PF08798">
    <property type="entry name" value="CRISPR_assoc"/>
    <property type="match status" value="1"/>
</dbReference>
<dbReference type="InterPro" id="IPR010179">
    <property type="entry name" value="CRISPR-assoc_prot_Cse3"/>
</dbReference>
<dbReference type="AlphaFoldDB" id="A0A919V9S9"/>
<dbReference type="Gene3D" id="3.30.70.1210">
    <property type="entry name" value="Crispr-associated protein, domain 2"/>
    <property type="match status" value="1"/>
</dbReference>
<dbReference type="Proteomes" id="UP000606172">
    <property type="component" value="Unassembled WGS sequence"/>
</dbReference>
<dbReference type="NCBIfam" id="TIGR01907">
    <property type="entry name" value="casE_Cse3"/>
    <property type="match status" value="1"/>
</dbReference>
<gene>
    <name evidence="1" type="ORF">Ssi02_77610</name>
</gene>
<dbReference type="Gene3D" id="3.30.70.1200">
    <property type="entry name" value="Crispr-associated protein, domain 1"/>
    <property type="match status" value="1"/>
</dbReference>
<dbReference type="SMART" id="SM01101">
    <property type="entry name" value="CRISPR_assoc"/>
    <property type="match status" value="1"/>
</dbReference>
<dbReference type="SUPFAM" id="SSF117987">
    <property type="entry name" value="CRISPR-associated protein"/>
    <property type="match status" value="2"/>
</dbReference>
<proteinExistence type="predicted"/>